<dbReference type="PROSITE" id="PS50262">
    <property type="entry name" value="G_PROTEIN_RECEP_F1_2"/>
    <property type="match status" value="1"/>
</dbReference>
<dbReference type="InterPro" id="IPR017452">
    <property type="entry name" value="GPCR_Rhodpsn_7TM"/>
</dbReference>
<comment type="subcellular location">
    <subcellularLocation>
        <location evidence="1">Membrane</location>
    </subcellularLocation>
</comment>
<name>A0AA39GN77_9BILA</name>
<organism evidence="7 8">
    <name type="scientific">Steinernema hermaphroditum</name>
    <dbReference type="NCBI Taxonomy" id="289476"/>
    <lineage>
        <taxon>Eukaryota</taxon>
        <taxon>Metazoa</taxon>
        <taxon>Ecdysozoa</taxon>
        <taxon>Nematoda</taxon>
        <taxon>Chromadorea</taxon>
        <taxon>Rhabditida</taxon>
        <taxon>Tylenchina</taxon>
        <taxon>Panagrolaimomorpha</taxon>
        <taxon>Strongyloidoidea</taxon>
        <taxon>Steinernematidae</taxon>
        <taxon>Steinernema</taxon>
    </lineage>
</organism>
<dbReference type="InterPro" id="IPR047130">
    <property type="entry name" value="7TM_GPCR_Srsx_nematod"/>
</dbReference>
<keyword evidence="3 5" id="KW-1133">Transmembrane helix</keyword>
<keyword evidence="8" id="KW-1185">Reference proteome</keyword>
<evidence type="ECO:0000256" key="5">
    <source>
        <dbReference type="SAM" id="Phobius"/>
    </source>
</evidence>
<accession>A0AA39GN77</accession>
<feature type="transmembrane region" description="Helical" evidence="5">
    <location>
        <begin position="38"/>
        <end position="58"/>
    </location>
</feature>
<evidence type="ECO:0000313" key="7">
    <source>
        <dbReference type="EMBL" id="KAK0390442.1"/>
    </source>
</evidence>
<comment type="caution">
    <text evidence="7">The sequence shown here is derived from an EMBL/GenBank/DDBJ whole genome shotgun (WGS) entry which is preliminary data.</text>
</comment>
<keyword evidence="2 5" id="KW-0812">Transmembrane</keyword>
<dbReference type="SUPFAM" id="SSF81321">
    <property type="entry name" value="Family A G protein-coupled receptor-like"/>
    <property type="match status" value="1"/>
</dbReference>
<feature type="domain" description="G-protein coupled receptors family 1 profile" evidence="6">
    <location>
        <begin position="20"/>
        <end position="248"/>
    </location>
</feature>
<feature type="transmembrane region" description="Helical" evidence="5">
    <location>
        <begin position="119"/>
        <end position="141"/>
    </location>
</feature>
<dbReference type="GO" id="GO:0004930">
    <property type="term" value="F:G protein-coupled receptor activity"/>
    <property type="evidence" value="ECO:0007669"/>
    <property type="project" value="InterPro"/>
</dbReference>
<feature type="transmembrane region" description="Helical" evidence="5">
    <location>
        <begin position="78"/>
        <end position="98"/>
    </location>
</feature>
<dbReference type="GO" id="GO:0016020">
    <property type="term" value="C:membrane"/>
    <property type="evidence" value="ECO:0007669"/>
    <property type="project" value="UniProtKB-SubCell"/>
</dbReference>
<dbReference type="PANTHER" id="PTHR23360:SF37">
    <property type="entry name" value="G-PROTEIN COUPLED RECEPTORS FAMILY 1 PROFILE DOMAIN-CONTAINING PROTEIN"/>
    <property type="match status" value="1"/>
</dbReference>
<evidence type="ECO:0000256" key="4">
    <source>
        <dbReference type="ARBA" id="ARBA00023136"/>
    </source>
</evidence>
<dbReference type="Pfam" id="PF10320">
    <property type="entry name" value="7TM_GPCR_Srsx"/>
    <property type="match status" value="1"/>
</dbReference>
<dbReference type="CDD" id="cd00637">
    <property type="entry name" value="7tm_classA_rhodopsin-like"/>
    <property type="match status" value="1"/>
</dbReference>
<dbReference type="Proteomes" id="UP001175271">
    <property type="component" value="Unassembled WGS sequence"/>
</dbReference>
<dbReference type="Gene3D" id="1.20.1070.10">
    <property type="entry name" value="Rhodopsin 7-helix transmembrane proteins"/>
    <property type="match status" value="1"/>
</dbReference>
<dbReference type="PANTHER" id="PTHR23360">
    <property type="entry name" value="G-PROTEIN COUPLED RECEPTORS FAMILY 1 PROFILE DOMAIN-CONTAINING PROTEIN-RELATED"/>
    <property type="match status" value="1"/>
</dbReference>
<evidence type="ECO:0000256" key="3">
    <source>
        <dbReference type="ARBA" id="ARBA00022989"/>
    </source>
</evidence>
<dbReference type="EMBL" id="JAUCMV010000006">
    <property type="protein sequence ID" value="KAK0390442.1"/>
    <property type="molecule type" value="Genomic_DNA"/>
</dbReference>
<feature type="transmembrane region" description="Helical" evidence="5">
    <location>
        <begin position="6"/>
        <end position="26"/>
    </location>
</feature>
<dbReference type="AlphaFoldDB" id="A0AA39GN77"/>
<evidence type="ECO:0000313" key="8">
    <source>
        <dbReference type="Proteomes" id="UP001175271"/>
    </source>
</evidence>
<sequence length="248" mass="28046">MEFLTLAIVLITILSVGVFGNVSIVIATYRKKHLKTKIHLMVCIMSMMDLISIGFEFSSAIRMLLGVEAMSRQKCFRFLWIYMVVHNAEMVIALAVALDRVVAVHFPVRYSQTSARATLPIVLLIAFIVGAAPVAAALFAIDDEIIPACNPPLAFPRQLYFYWNGLIVLLSLSILVTYAAVFVQMHRLVSIEYGINYWLLLMRKDDTYRRAFLEQVGLSKVAPKEAWTSEGQLTRIVPREGRRTSVRF</sequence>
<dbReference type="InterPro" id="IPR000276">
    <property type="entry name" value="GPCR_Rhodpsn"/>
</dbReference>
<keyword evidence="4 5" id="KW-0472">Membrane</keyword>
<protein>
    <recommendedName>
        <fullName evidence="6">G-protein coupled receptors family 1 profile domain-containing protein</fullName>
    </recommendedName>
</protein>
<evidence type="ECO:0000256" key="1">
    <source>
        <dbReference type="ARBA" id="ARBA00004370"/>
    </source>
</evidence>
<dbReference type="InterPro" id="IPR019424">
    <property type="entry name" value="7TM_GPCR_Srsx"/>
</dbReference>
<evidence type="ECO:0000259" key="6">
    <source>
        <dbReference type="PROSITE" id="PS50262"/>
    </source>
</evidence>
<evidence type="ECO:0000256" key="2">
    <source>
        <dbReference type="ARBA" id="ARBA00022692"/>
    </source>
</evidence>
<feature type="transmembrane region" description="Helical" evidence="5">
    <location>
        <begin position="161"/>
        <end position="183"/>
    </location>
</feature>
<proteinExistence type="predicted"/>
<dbReference type="SMART" id="SM01381">
    <property type="entry name" value="7TM_GPCR_Srsx"/>
    <property type="match status" value="1"/>
</dbReference>
<gene>
    <name evidence="7" type="ORF">QR680_019354</name>
</gene>
<reference evidence="7" key="1">
    <citation type="submission" date="2023-06" db="EMBL/GenBank/DDBJ databases">
        <title>Genomic analysis of the entomopathogenic nematode Steinernema hermaphroditum.</title>
        <authorList>
            <person name="Schwarz E.M."/>
            <person name="Heppert J.K."/>
            <person name="Baniya A."/>
            <person name="Schwartz H.T."/>
            <person name="Tan C.-H."/>
            <person name="Antoshechkin I."/>
            <person name="Sternberg P.W."/>
            <person name="Goodrich-Blair H."/>
            <person name="Dillman A.R."/>
        </authorList>
    </citation>
    <scope>NUCLEOTIDE SEQUENCE</scope>
    <source>
        <strain evidence="7">PS9179</strain>
        <tissue evidence="7">Whole animal</tissue>
    </source>
</reference>